<keyword evidence="3" id="KW-1185">Reference proteome</keyword>
<evidence type="ECO:0000313" key="3">
    <source>
        <dbReference type="Proteomes" id="UP000486602"/>
    </source>
</evidence>
<name>A0A7K3WUQ3_9FLAO</name>
<comment type="caution">
    <text evidence="2">The sequence shown here is derived from an EMBL/GenBank/DDBJ whole genome shotgun (WGS) entry which is preliminary data.</text>
</comment>
<dbReference type="EMBL" id="JAAGVY010000025">
    <property type="protein sequence ID" value="NEN24395.1"/>
    <property type="molecule type" value="Genomic_DNA"/>
</dbReference>
<protein>
    <submittedName>
        <fullName evidence="2">Uncharacterized protein</fullName>
    </submittedName>
</protein>
<accession>A0A7K3WUQ3</accession>
<reference evidence="2 3" key="1">
    <citation type="submission" date="2020-02" db="EMBL/GenBank/DDBJ databases">
        <title>Out from the shadows clarifying the taxonomy of the family Cryomorphaceae and related taxa by utilizing the GTDB taxonomic framework.</title>
        <authorList>
            <person name="Bowman J.P."/>
        </authorList>
    </citation>
    <scope>NUCLEOTIDE SEQUENCE [LARGE SCALE GENOMIC DNA]</scope>
    <source>
        <strain evidence="2 3">QSSC 1-22</strain>
    </source>
</reference>
<evidence type="ECO:0000313" key="2">
    <source>
        <dbReference type="EMBL" id="NEN24395.1"/>
    </source>
</evidence>
<evidence type="ECO:0000256" key="1">
    <source>
        <dbReference type="SAM" id="SignalP"/>
    </source>
</evidence>
<keyword evidence="1" id="KW-0732">Signal</keyword>
<organism evidence="2 3">
    <name type="scientific">Cryomorpha ignava</name>
    <dbReference type="NCBI Taxonomy" id="101383"/>
    <lineage>
        <taxon>Bacteria</taxon>
        <taxon>Pseudomonadati</taxon>
        <taxon>Bacteroidota</taxon>
        <taxon>Flavobacteriia</taxon>
        <taxon>Flavobacteriales</taxon>
        <taxon>Cryomorphaceae</taxon>
        <taxon>Cryomorpha</taxon>
    </lineage>
</organism>
<proteinExistence type="predicted"/>
<dbReference type="Proteomes" id="UP000486602">
    <property type="component" value="Unassembled WGS sequence"/>
</dbReference>
<sequence length="471" mass="50622">MKFLPVLFLLFLTLGAQAQVKIGDDPNTINPASILEIADTTRGVLIPRMTTTQRDSISSPPDGLQVYNITTNTMDVYRSDNWASTAYTKPDDRLVYVYSLADLPAPSGSTITLDANSMYIFKGIVDITPYYLELNGANLRGIDPARDGVTSAVGGAILRSTDVSVFMQDLVVIPLSGSTKAYDFRDATKTKFCNLFSGNSVVEIGIPSLGVGQISGFKAATIVKNYWSCSDGLKVTGNMGKFACAFTFITNVTSGAGIEFLGTLVIDDIDLSNNYFVYNGQSGVKLNAGAVVDRGRMTTNMFRDVATPLMGLDSYTAGWSMRQNTNIPDSRAFSFIYFSGNSTVTSLPSAYPFFYKIAGATTTIDEKRFSASDNKITYNGVDPLSGKVSIVISAKAPANNSDFSIGLGKNAAALIAPVSSMAAASNGQSFQIILNAEVDLVSGDYLEVYITRNNNNTSSIKVEELQFRVTD</sequence>
<dbReference type="RefSeq" id="WP_163285788.1">
    <property type="nucleotide sequence ID" value="NZ_JAAGVY010000025.1"/>
</dbReference>
<feature type="chain" id="PRO_5029512770" evidence="1">
    <location>
        <begin position="19"/>
        <end position="471"/>
    </location>
</feature>
<dbReference type="AlphaFoldDB" id="A0A7K3WUQ3"/>
<gene>
    <name evidence="2" type="ORF">G3O08_12865</name>
</gene>
<feature type="signal peptide" evidence="1">
    <location>
        <begin position="1"/>
        <end position="18"/>
    </location>
</feature>